<dbReference type="InterPro" id="IPR011991">
    <property type="entry name" value="ArsR-like_HTH"/>
</dbReference>
<dbReference type="GO" id="GO:0003677">
    <property type="term" value="F:DNA binding"/>
    <property type="evidence" value="ECO:0007669"/>
    <property type="project" value="UniProtKB-KW"/>
</dbReference>
<dbReference type="HOGENOM" id="CLU_097806_4_3_9"/>
<organism evidence="5 6">
    <name type="scientific">Lentilactobacillus kisonensis F0435</name>
    <dbReference type="NCBI Taxonomy" id="797516"/>
    <lineage>
        <taxon>Bacteria</taxon>
        <taxon>Bacillati</taxon>
        <taxon>Bacillota</taxon>
        <taxon>Bacilli</taxon>
        <taxon>Lactobacillales</taxon>
        <taxon>Lactobacillaceae</taxon>
        <taxon>Lentilactobacillus</taxon>
    </lineage>
</organism>
<dbReference type="EMBL" id="AGRJ01000135">
    <property type="protein sequence ID" value="EHO51530.1"/>
    <property type="molecule type" value="Genomic_DNA"/>
</dbReference>
<dbReference type="InterPro" id="IPR036390">
    <property type="entry name" value="WH_DNA-bd_sf"/>
</dbReference>
<keyword evidence="1" id="KW-0805">Transcription regulation</keyword>
<dbReference type="Gene3D" id="1.10.10.10">
    <property type="entry name" value="Winged helix-like DNA-binding domain superfamily/Winged helix DNA-binding domain"/>
    <property type="match status" value="1"/>
</dbReference>
<dbReference type="PROSITE" id="PS50987">
    <property type="entry name" value="HTH_ARSR_2"/>
    <property type="match status" value="1"/>
</dbReference>
<dbReference type="GO" id="GO:0003700">
    <property type="term" value="F:DNA-binding transcription factor activity"/>
    <property type="evidence" value="ECO:0007669"/>
    <property type="project" value="InterPro"/>
</dbReference>
<comment type="caution">
    <text evidence="5">The sequence shown here is derived from an EMBL/GenBank/DDBJ whole genome shotgun (WGS) entry which is preliminary data.</text>
</comment>
<evidence type="ECO:0000259" key="4">
    <source>
        <dbReference type="PROSITE" id="PS50987"/>
    </source>
</evidence>
<reference evidence="5 6" key="1">
    <citation type="submission" date="2011-09" db="EMBL/GenBank/DDBJ databases">
        <authorList>
            <person name="Weinstock G."/>
            <person name="Sodergren E."/>
            <person name="Clifton S."/>
            <person name="Fulton L."/>
            <person name="Fulton B."/>
            <person name="Courtney L."/>
            <person name="Fronick C."/>
            <person name="Harrison M."/>
            <person name="Strong C."/>
            <person name="Farmer C."/>
            <person name="Delahaunty K."/>
            <person name="Markovic C."/>
            <person name="Hall O."/>
            <person name="Minx P."/>
            <person name="Tomlinson C."/>
            <person name="Mitreva M."/>
            <person name="Hou S."/>
            <person name="Chen J."/>
            <person name="Wollam A."/>
            <person name="Pepin K.H."/>
            <person name="Johnson M."/>
            <person name="Bhonagiri V."/>
            <person name="Zhang X."/>
            <person name="Suruliraj S."/>
            <person name="Warren W."/>
            <person name="Chinwalla A."/>
            <person name="Mardis E.R."/>
            <person name="Wilson R.K."/>
        </authorList>
    </citation>
    <scope>NUCLEOTIDE SEQUENCE [LARGE SCALE GENOMIC DNA]</scope>
    <source>
        <strain evidence="5 6">F0435</strain>
    </source>
</reference>
<keyword evidence="2" id="KW-0238">DNA-binding</keyword>
<dbReference type="PRINTS" id="PR00778">
    <property type="entry name" value="HTHARSR"/>
</dbReference>
<dbReference type="PANTHER" id="PTHR33154">
    <property type="entry name" value="TRANSCRIPTIONAL REGULATOR, ARSR FAMILY"/>
    <property type="match status" value="1"/>
</dbReference>
<gene>
    <name evidence="5" type="ORF">HMPREF9104_01464</name>
</gene>
<evidence type="ECO:0000256" key="2">
    <source>
        <dbReference type="ARBA" id="ARBA00023125"/>
    </source>
</evidence>
<evidence type="ECO:0000256" key="3">
    <source>
        <dbReference type="ARBA" id="ARBA00023163"/>
    </source>
</evidence>
<dbReference type="SMART" id="SM00418">
    <property type="entry name" value="HTH_ARSR"/>
    <property type="match status" value="1"/>
</dbReference>
<keyword evidence="3" id="KW-0804">Transcription</keyword>
<dbReference type="PATRIC" id="fig|797516.3.peg.1307"/>
<dbReference type="AlphaFoldDB" id="H1LFT8"/>
<evidence type="ECO:0000313" key="6">
    <source>
        <dbReference type="Proteomes" id="UP000005025"/>
    </source>
</evidence>
<name>H1LFT8_9LACO</name>
<evidence type="ECO:0000313" key="5">
    <source>
        <dbReference type="EMBL" id="EHO51530.1"/>
    </source>
</evidence>
<dbReference type="PANTHER" id="PTHR33154:SF25">
    <property type="entry name" value="LMO0101 PROTEIN"/>
    <property type="match status" value="1"/>
</dbReference>
<dbReference type="InterPro" id="IPR001845">
    <property type="entry name" value="HTH_ArsR_DNA-bd_dom"/>
</dbReference>
<dbReference type="Pfam" id="PF12840">
    <property type="entry name" value="HTH_20"/>
    <property type="match status" value="1"/>
</dbReference>
<dbReference type="InterPro" id="IPR036388">
    <property type="entry name" value="WH-like_DNA-bd_sf"/>
</dbReference>
<accession>H1LFT8</accession>
<evidence type="ECO:0000256" key="1">
    <source>
        <dbReference type="ARBA" id="ARBA00023015"/>
    </source>
</evidence>
<dbReference type="InterPro" id="IPR051081">
    <property type="entry name" value="HTH_MetalResp_TranReg"/>
</dbReference>
<feature type="domain" description="HTH arsR-type" evidence="4">
    <location>
        <begin position="51"/>
        <end position="143"/>
    </location>
</feature>
<protein>
    <submittedName>
        <fullName evidence="5">Transcriptional regulator, ArsR family</fullName>
    </submittedName>
</protein>
<proteinExistence type="predicted"/>
<dbReference type="STRING" id="797516.HMPREF9104_01464"/>
<sequence>MSPNIACYLFGQWPISKLKSVARKVAADGFALAIRIVNDYDSFMNIKQLSPDVSETQFKQQIFFALSDPGRYKIVQVLYHVGHEMGCGELNQHVEIEKSTMSYHLRTLREAGITTTRTQGREKYVTLNVAKIESELPGLLANL</sequence>
<dbReference type="SUPFAM" id="SSF46785">
    <property type="entry name" value="Winged helix' DNA-binding domain"/>
    <property type="match status" value="1"/>
</dbReference>
<dbReference type="NCBIfam" id="NF033788">
    <property type="entry name" value="HTH_metalloreg"/>
    <property type="match status" value="1"/>
</dbReference>
<dbReference type="Proteomes" id="UP000005025">
    <property type="component" value="Unassembled WGS sequence"/>
</dbReference>
<dbReference type="CDD" id="cd00090">
    <property type="entry name" value="HTH_ARSR"/>
    <property type="match status" value="1"/>
</dbReference>